<dbReference type="EMBL" id="FN668654">
    <property type="protein sequence ID" value="CBK23058.2"/>
    <property type="molecule type" value="Genomic_DNA"/>
</dbReference>
<accession>D8M4R9</accession>
<sequence length="23" mass="2766">MINIYTSELFQPQKCEQNDAKHK</sequence>
<dbReference type="Proteomes" id="UP000008312">
    <property type="component" value="Unassembled WGS sequence"/>
</dbReference>
<dbReference type="InParanoid" id="D8M4R9"/>
<proteinExistence type="predicted"/>
<name>D8M4R9_BLAHO</name>
<reference evidence="1" key="1">
    <citation type="submission" date="2010-02" db="EMBL/GenBank/DDBJ databases">
        <title>Sequencing and annotation of the Blastocystis hominis genome.</title>
        <authorList>
            <person name="Wincker P."/>
        </authorList>
    </citation>
    <scope>NUCLEOTIDE SEQUENCE</scope>
    <source>
        <strain evidence="1">Singapore isolate B</strain>
    </source>
</reference>
<evidence type="ECO:0000313" key="1">
    <source>
        <dbReference type="EMBL" id="CBK23058.2"/>
    </source>
</evidence>
<dbReference type="GeneID" id="24920125"/>
<organism evidence="1">
    <name type="scientific">Blastocystis hominis</name>
    <dbReference type="NCBI Taxonomy" id="12968"/>
    <lineage>
        <taxon>Eukaryota</taxon>
        <taxon>Sar</taxon>
        <taxon>Stramenopiles</taxon>
        <taxon>Bigyra</taxon>
        <taxon>Opalozoa</taxon>
        <taxon>Opalinata</taxon>
        <taxon>Blastocystidae</taxon>
        <taxon>Blastocystis</taxon>
    </lineage>
</organism>
<gene>
    <name evidence="1" type="ORF">GSBLH_T00002999001</name>
</gene>
<keyword evidence="2" id="KW-1185">Reference proteome</keyword>
<dbReference type="RefSeq" id="XP_012897106.1">
    <property type="nucleotide sequence ID" value="XM_013041652.1"/>
</dbReference>
<protein>
    <submittedName>
        <fullName evidence="1">Uncharacterized protein</fullName>
    </submittedName>
</protein>
<evidence type="ECO:0000313" key="2">
    <source>
        <dbReference type="Proteomes" id="UP000008312"/>
    </source>
</evidence>
<dbReference type="AlphaFoldDB" id="D8M4R9"/>